<sequence length="200" mass="21794">MAKLAGIRMISASFSGERLLFQPWLTVMVDEGPCVSVTGVYRTDTSLRNEPEEEGPVFCLRKSTWLSAADLALVKGAYDFRSHLRGGEQVVDSFAFVNRSAGREAIGITEEFVTSMNTSELTLRAADRASSQFQFIKIEVGGEIRAFNIGYSPVTTSIDLVESALPEWLASVDRAVNVPGFQPDGPLTISIDRSVPELIG</sequence>
<protein>
    <submittedName>
        <fullName evidence="1">Uncharacterized protein</fullName>
    </submittedName>
</protein>
<name>A0ABX9REW1_9ACTN</name>
<keyword evidence="2" id="KW-1185">Reference proteome</keyword>
<accession>A0ABX9REW1</accession>
<reference evidence="1 2" key="1">
    <citation type="submission" date="2018-09" db="EMBL/GenBank/DDBJ databases">
        <title>Micromonospora sp. nov. MS1-9, isolated from a root of Musa sp.</title>
        <authorList>
            <person name="Kuncharoen N."/>
            <person name="Kudo T."/>
            <person name="Ohkuma M."/>
            <person name="Yuki M."/>
            <person name="Tanasupawat S."/>
        </authorList>
    </citation>
    <scope>NUCLEOTIDE SEQUENCE [LARGE SCALE GENOMIC DNA]</scope>
    <source>
        <strain evidence="1 2">NGC1-4</strain>
    </source>
</reference>
<comment type="caution">
    <text evidence="1">The sequence shown here is derived from an EMBL/GenBank/DDBJ whole genome shotgun (WGS) entry which is preliminary data.</text>
</comment>
<dbReference type="Proteomes" id="UP000271548">
    <property type="component" value="Unassembled WGS sequence"/>
</dbReference>
<gene>
    <name evidence="1" type="ORF">D7147_04415</name>
</gene>
<evidence type="ECO:0000313" key="2">
    <source>
        <dbReference type="Proteomes" id="UP000271548"/>
    </source>
</evidence>
<evidence type="ECO:0000313" key="1">
    <source>
        <dbReference type="EMBL" id="RKN21998.1"/>
    </source>
</evidence>
<organism evidence="1 2">
    <name type="scientific">Micromonospora musae</name>
    <dbReference type="NCBI Taxonomy" id="1894970"/>
    <lineage>
        <taxon>Bacteria</taxon>
        <taxon>Bacillati</taxon>
        <taxon>Actinomycetota</taxon>
        <taxon>Actinomycetes</taxon>
        <taxon>Micromonosporales</taxon>
        <taxon>Micromonosporaceae</taxon>
        <taxon>Micromonospora</taxon>
    </lineage>
</organism>
<dbReference type="EMBL" id="RAZS01000002">
    <property type="protein sequence ID" value="RKN21998.1"/>
    <property type="molecule type" value="Genomic_DNA"/>
</dbReference>
<proteinExistence type="predicted"/>